<gene>
    <name evidence="3" type="ORF">KIPB_008209</name>
</gene>
<feature type="region of interest" description="Disordered" evidence="1">
    <location>
        <begin position="175"/>
        <end position="199"/>
    </location>
</feature>
<protein>
    <recommendedName>
        <fullName evidence="2">NOG C-terminal domain-containing protein</fullName>
    </recommendedName>
</protein>
<comment type="caution">
    <text evidence="3">The sequence shown here is derived from an EMBL/GenBank/DDBJ whole genome shotgun (WGS) entry which is preliminary data.</text>
</comment>
<feature type="domain" description="NOG C-terminal" evidence="2">
    <location>
        <begin position="72"/>
        <end position="125"/>
    </location>
</feature>
<evidence type="ECO:0000259" key="2">
    <source>
        <dbReference type="Pfam" id="PF08155"/>
    </source>
</evidence>
<evidence type="ECO:0000313" key="4">
    <source>
        <dbReference type="Proteomes" id="UP000265618"/>
    </source>
</evidence>
<evidence type="ECO:0000313" key="3">
    <source>
        <dbReference type="EMBL" id="GCA63162.1"/>
    </source>
</evidence>
<keyword evidence="4" id="KW-1185">Reference proteome</keyword>
<dbReference type="OrthoDB" id="415015at2759"/>
<dbReference type="InterPro" id="IPR012973">
    <property type="entry name" value="NOG_C"/>
</dbReference>
<name>A0A391P4D2_9EUKA</name>
<reference evidence="3 4" key="1">
    <citation type="journal article" date="2018" name="PLoS ONE">
        <title>The draft genome of Kipferlia bialata reveals reductive genome evolution in fornicate parasites.</title>
        <authorList>
            <person name="Tanifuji G."/>
            <person name="Takabayashi S."/>
            <person name="Kume K."/>
            <person name="Takagi M."/>
            <person name="Nakayama T."/>
            <person name="Kamikawa R."/>
            <person name="Inagaki Y."/>
            <person name="Hashimoto T."/>
        </authorList>
    </citation>
    <scope>NUCLEOTIDE SEQUENCE [LARGE SCALE GENOMIC DNA]</scope>
    <source>
        <strain evidence="3">NY0173</strain>
    </source>
</reference>
<dbReference type="Pfam" id="PF08155">
    <property type="entry name" value="NOGCT"/>
    <property type="match status" value="1"/>
</dbReference>
<dbReference type="AlphaFoldDB" id="A0A391P4D2"/>
<organism evidence="3 4">
    <name type="scientific">Kipferlia bialata</name>
    <dbReference type="NCBI Taxonomy" id="797122"/>
    <lineage>
        <taxon>Eukaryota</taxon>
        <taxon>Metamonada</taxon>
        <taxon>Carpediemonas-like organisms</taxon>
        <taxon>Kipferlia</taxon>
    </lineage>
</organism>
<dbReference type="Proteomes" id="UP000265618">
    <property type="component" value="Unassembled WGS sequence"/>
</dbReference>
<evidence type="ECO:0000256" key="1">
    <source>
        <dbReference type="SAM" id="MobiDB-lite"/>
    </source>
</evidence>
<accession>A0A391P4D2</accession>
<sequence>MTRMKHIACDLLLQQRVQQASNATAKRATGIRVTMPQERRDTLKAEPWVPESVLALRAQEKHPKKAAEEAGRELQIDKERVGGGAGMYVPDQRLEWDIKNDEERYDMIPEICEGKNISDFVDVDILKKIAALEARENHDAHEEQAELVNDEALITAYQALMRDVTRIWVSNPPRANAGEMPLNQRQSKHNAKRQARDAKELQDIADMEADPTLSVPAKRRLELAAQAGPRTQARQLDTAMRAAIRQEAAQSKYIDGKQGFGDKIIPNEKPRHLFSGKAGFERQWR</sequence>
<proteinExistence type="predicted"/>
<dbReference type="EMBL" id="BDIP01002487">
    <property type="protein sequence ID" value="GCA63162.1"/>
    <property type="molecule type" value="Genomic_DNA"/>
</dbReference>